<protein>
    <submittedName>
        <fullName evidence="2">Uncharacterized protein</fullName>
    </submittedName>
</protein>
<dbReference type="EMBL" id="FWWU01000008">
    <property type="protein sequence ID" value="SMB85642.1"/>
    <property type="molecule type" value="Genomic_DNA"/>
</dbReference>
<dbReference type="Proteomes" id="UP000192582">
    <property type="component" value="Unassembled WGS sequence"/>
</dbReference>
<feature type="compositionally biased region" description="Polar residues" evidence="1">
    <location>
        <begin position="19"/>
        <end position="46"/>
    </location>
</feature>
<evidence type="ECO:0000256" key="1">
    <source>
        <dbReference type="SAM" id="MobiDB-lite"/>
    </source>
</evidence>
<keyword evidence="3" id="KW-1185">Reference proteome</keyword>
<evidence type="ECO:0000313" key="2">
    <source>
        <dbReference type="EMBL" id="SMB85642.1"/>
    </source>
</evidence>
<accession>A0A1W1UX30</accession>
<dbReference type="OrthoDB" id="69309at2"/>
<sequence length="185" mass="20158">MPVDPRIAEILRQRAEQGVTITKTETPTLRPQSAPTPTVKPESTASALPPLQMPSLNPPPSVETPMDDGELSALLDGVLPHIDALVRKAINDVRADGRLSMAEALALAPEVRNIISLVIGQMLPQIKGTSARELVILVLAVLLRQYISPYLPALVRPYLTAQTLRVLVRGLEAAYISWIKPRLQN</sequence>
<organism evidence="2 3">
    <name type="scientific">Deinococcus hopiensis KR-140</name>
    <dbReference type="NCBI Taxonomy" id="695939"/>
    <lineage>
        <taxon>Bacteria</taxon>
        <taxon>Thermotogati</taxon>
        <taxon>Deinococcota</taxon>
        <taxon>Deinococci</taxon>
        <taxon>Deinococcales</taxon>
        <taxon>Deinococcaceae</taxon>
        <taxon>Deinococcus</taxon>
    </lineage>
</organism>
<feature type="region of interest" description="Disordered" evidence="1">
    <location>
        <begin position="14"/>
        <end position="65"/>
    </location>
</feature>
<dbReference type="RefSeq" id="WP_084047418.1">
    <property type="nucleotide sequence ID" value="NZ_FWWU01000008.1"/>
</dbReference>
<name>A0A1W1UX30_9DEIO</name>
<dbReference type="AlphaFoldDB" id="A0A1W1UX30"/>
<reference evidence="2 3" key="1">
    <citation type="submission" date="2017-04" db="EMBL/GenBank/DDBJ databases">
        <authorList>
            <person name="Afonso C.L."/>
            <person name="Miller P.J."/>
            <person name="Scott M.A."/>
            <person name="Spackman E."/>
            <person name="Goraichik I."/>
            <person name="Dimitrov K.M."/>
            <person name="Suarez D.L."/>
            <person name="Swayne D.E."/>
        </authorList>
    </citation>
    <scope>NUCLEOTIDE SEQUENCE [LARGE SCALE GENOMIC DNA]</scope>
    <source>
        <strain evidence="2 3">KR-140</strain>
    </source>
</reference>
<evidence type="ECO:0000313" key="3">
    <source>
        <dbReference type="Proteomes" id="UP000192582"/>
    </source>
</evidence>
<dbReference type="STRING" id="695939.SAMN00790413_03488"/>
<proteinExistence type="predicted"/>
<gene>
    <name evidence="2" type="ORF">SAMN00790413_03488</name>
</gene>